<accession>A0A5N8WZH6</accession>
<evidence type="ECO:0000259" key="1">
    <source>
        <dbReference type="Pfam" id="PF00850"/>
    </source>
</evidence>
<feature type="non-terminal residue" evidence="2">
    <location>
        <position position="1"/>
    </location>
</feature>
<dbReference type="Gene3D" id="3.40.800.20">
    <property type="entry name" value="Histone deacetylase domain"/>
    <property type="match status" value="1"/>
</dbReference>
<evidence type="ECO:0000313" key="2">
    <source>
        <dbReference type="EMBL" id="MPY52186.1"/>
    </source>
</evidence>
<dbReference type="InterPro" id="IPR037138">
    <property type="entry name" value="His_deacetylse_dom_sf"/>
</dbReference>
<comment type="caution">
    <text evidence="2">The sequence shown here is derived from an EMBL/GenBank/DDBJ whole genome shotgun (WGS) entry which is preliminary data.</text>
</comment>
<keyword evidence="3" id="KW-1185">Reference proteome</keyword>
<dbReference type="InterPro" id="IPR023801">
    <property type="entry name" value="His_deacetylse_dom"/>
</dbReference>
<dbReference type="GO" id="GO:0040029">
    <property type="term" value="P:epigenetic regulation of gene expression"/>
    <property type="evidence" value="ECO:0007669"/>
    <property type="project" value="TreeGrafter"/>
</dbReference>
<reference evidence="2 3" key="1">
    <citation type="submission" date="2019-09" db="EMBL/GenBank/DDBJ databases">
        <authorList>
            <person name="Duangmal K."/>
            <person name="Teo W.F.A."/>
            <person name="Lipun K."/>
        </authorList>
    </citation>
    <scope>NUCLEOTIDE SEQUENCE [LARGE SCALE GENOMIC DNA]</scope>
    <source>
        <strain evidence="2 3">K1PN6</strain>
    </source>
</reference>
<sequence>ALPAGTGDAGWLRAFHAVVPEVIEDFRPQVMVTQHGADTHFEDPLAHLAVSLDAQRAVQVACHDLAHEYADGRWVALGGGGYAVVEVVPRSWTHLVAIAAGRPIEPEAMIPEEWRQTVFARTRQPAPARMTDGRWPVVWADWEAGYDPADRLDQAVLATRRAVFPLRGLLP</sequence>
<dbReference type="AlphaFoldDB" id="A0A5N8WZH6"/>
<dbReference type="PANTHER" id="PTHR10625:SF10">
    <property type="entry name" value="HISTONE DEACETYLASE HDAC1"/>
    <property type="match status" value="1"/>
</dbReference>
<dbReference type="InterPro" id="IPR023696">
    <property type="entry name" value="Ureohydrolase_dom_sf"/>
</dbReference>
<dbReference type="GO" id="GO:0004407">
    <property type="term" value="F:histone deacetylase activity"/>
    <property type="evidence" value="ECO:0007669"/>
    <property type="project" value="TreeGrafter"/>
</dbReference>
<organism evidence="2 3">
    <name type="scientific">Streptomyces acidicola</name>
    <dbReference type="NCBI Taxonomy" id="2596892"/>
    <lineage>
        <taxon>Bacteria</taxon>
        <taxon>Bacillati</taxon>
        <taxon>Actinomycetota</taxon>
        <taxon>Actinomycetes</taxon>
        <taxon>Kitasatosporales</taxon>
        <taxon>Streptomycetaceae</taxon>
        <taxon>Streptomyces</taxon>
    </lineage>
</organism>
<name>A0A5N8WZH6_9ACTN</name>
<protein>
    <submittedName>
        <fullName evidence="2">Acetoin utilization protein AcuC</fullName>
    </submittedName>
</protein>
<proteinExistence type="predicted"/>
<dbReference type="PANTHER" id="PTHR10625">
    <property type="entry name" value="HISTONE DEACETYLASE HDAC1-RELATED"/>
    <property type="match status" value="1"/>
</dbReference>
<evidence type="ECO:0000313" key="3">
    <source>
        <dbReference type="Proteomes" id="UP000373149"/>
    </source>
</evidence>
<dbReference type="Proteomes" id="UP000373149">
    <property type="component" value="Unassembled WGS sequence"/>
</dbReference>
<gene>
    <name evidence="2" type="ORF">FPZ41_27890</name>
</gene>
<dbReference type="Pfam" id="PF00850">
    <property type="entry name" value="Hist_deacetyl"/>
    <property type="match status" value="1"/>
</dbReference>
<feature type="domain" description="Histone deacetylase" evidence="1">
    <location>
        <begin position="2"/>
        <end position="97"/>
    </location>
</feature>
<dbReference type="SUPFAM" id="SSF52768">
    <property type="entry name" value="Arginase/deacetylase"/>
    <property type="match status" value="1"/>
</dbReference>
<dbReference type="EMBL" id="VMNX01000126">
    <property type="protein sequence ID" value="MPY52186.1"/>
    <property type="molecule type" value="Genomic_DNA"/>
</dbReference>